<dbReference type="Gene3D" id="2.30.110.10">
    <property type="entry name" value="Electron Transport, Fmn-binding Protein, Chain A"/>
    <property type="match status" value="1"/>
</dbReference>
<evidence type="ECO:0000313" key="6">
    <source>
        <dbReference type="EMBL" id="MCR9015166.1"/>
    </source>
</evidence>
<comment type="caution">
    <text evidence="6">The sequence shown here is derived from an EMBL/GenBank/DDBJ whole genome shotgun (WGS) entry which is preliminary data.</text>
</comment>
<dbReference type="InterPro" id="IPR012349">
    <property type="entry name" value="Split_barrel_FMN-bd"/>
</dbReference>
<evidence type="ECO:0000256" key="3">
    <source>
        <dbReference type="ARBA" id="ARBA00022643"/>
    </source>
</evidence>
<keyword evidence="7" id="KW-1185">Reference proteome</keyword>
<keyword evidence="2" id="KW-0285">Flavoprotein</keyword>
<dbReference type="InterPro" id="IPR000659">
    <property type="entry name" value="Pyridox_Oxase"/>
</dbReference>
<dbReference type="PANTHER" id="PTHR10851">
    <property type="entry name" value="PYRIDOXINE-5-PHOSPHATE OXIDASE"/>
    <property type="match status" value="1"/>
</dbReference>
<dbReference type="SUPFAM" id="SSF50475">
    <property type="entry name" value="FMN-binding split barrel"/>
    <property type="match status" value="1"/>
</dbReference>
<dbReference type="EMBL" id="JANSUY010000004">
    <property type="protein sequence ID" value="MCR9015166.1"/>
    <property type="molecule type" value="Genomic_DNA"/>
</dbReference>
<evidence type="ECO:0000256" key="2">
    <source>
        <dbReference type="ARBA" id="ARBA00022630"/>
    </source>
</evidence>
<dbReference type="AlphaFoldDB" id="A0A9X2P5D3"/>
<dbReference type="PANTHER" id="PTHR10851:SF0">
    <property type="entry name" value="PYRIDOXINE-5'-PHOSPHATE OXIDASE"/>
    <property type="match status" value="1"/>
</dbReference>
<dbReference type="GO" id="GO:0010181">
    <property type="term" value="F:FMN binding"/>
    <property type="evidence" value="ECO:0007669"/>
    <property type="project" value="InterPro"/>
</dbReference>
<protein>
    <submittedName>
        <fullName evidence="6">Pyridoxamine 5'-phosphate oxidase family protein</fullName>
    </submittedName>
</protein>
<dbReference type="GO" id="GO:0004733">
    <property type="term" value="F:pyridoxamine phosphate oxidase activity"/>
    <property type="evidence" value="ECO:0007669"/>
    <property type="project" value="InterPro"/>
</dbReference>
<feature type="domain" description="Pyridoxamine 5'-phosphate oxidase N-terminal" evidence="5">
    <location>
        <begin position="32"/>
        <end position="163"/>
    </location>
</feature>
<evidence type="ECO:0000313" key="7">
    <source>
        <dbReference type="Proteomes" id="UP001142175"/>
    </source>
</evidence>
<evidence type="ECO:0000256" key="1">
    <source>
        <dbReference type="ARBA" id="ARBA00001917"/>
    </source>
</evidence>
<dbReference type="Pfam" id="PF01243">
    <property type="entry name" value="PNPOx_N"/>
    <property type="match status" value="1"/>
</dbReference>
<name>A0A9X2P5D3_9BACT</name>
<organism evidence="6 7">
    <name type="scientific">Aquiflexum gelatinilyticum</name>
    <dbReference type="NCBI Taxonomy" id="2961943"/>
    <lineage>
        <taxon>Bacteria</taxon>
        <taxon>Pseudomonadati</taxon>
        <taxon>Bacteroidota</taxon>
        <taxon>Cytophagia</taxon>
        <taxon>Cytophagales</taxon>
        <taxon>Cyclobacteriaceae</taxon>
        <taxon>Aquiflexum</taxon>
    </lineage>
</organism>
<comment type="cofactor">
    <cofactor evidence="1">
        <name>FMN</name>
        <dbReference type="ChEBI" id="CHEBI:58210"/>
    </cofactor>
</comment>
<dbReference type="GO" id="GO:0008615">
    <property type="term" value="P:pyridoxine biosynthetic process"/>
    <property type="evidence" value="ECO:0007669"/>
    <property type="project" value="InterPro"/>
</dbReference>
<dbReference type="RefSeq" id="WP_258423022.1">
    <property type="nucleotide sequence ID" value="NZ_JANSUY010000004.1"/>
</dbReference>
<gene>
    <name evidence="6" type="ORF">NU887_08970</name>
</gene>
<proteinExistence type="predicted"/>
<dbReference type="InterPro" id="IPR011576">
    <property type="entry name" value="Pyridox_Oxase_N"/>
</dbReference>
<accession>A0A9X2P5D3</accession>
<dbReference type="Proteomes" id="UP001142175">
    <property type="component" value="Unassembled WGS sequence"/>
</dbReference>
<reference evidence="6" key="1">
    <citation type="submission" date="2022-08" db="EMBL/GenBank/DDBJ databases">
        <authorList>
            <person name="Zhang D."/>
        </authorList>
    </citation>
    <scope>NUCLEOTIDE SEQUENCE</scope>
    <source>
        <strain evidence="6">XJ19-11</strain>
    </source>
</reference>
<sequence length="190" mass="21767">MLFTQENSLEEIFQSIKHELNRGALDPKHPFRFVTLATKSENGIDARYLVLRSVDEALNFYLFTDARTSKVQQLTVFPDAVLLFYHPAKRIQVKVTGKAEIKRNDELTATFWSKIQGDARKAYNQVLAPGTAIQDPREAFTWNEPLTDSNFTLIKITPTEIEALQLNGMEHLRIVMNSKEGNWDISWIAP</sequence>
<keyword evidence="4" id="KW-0560">Oxidoreductase</keyword>
<evidence type="ECO:0000259" key="5">
    <source>
        <dbReference type="Pfam" id="PF01243"/>
    </source>
</evidence>
<evidence type="ECO:0000256" key="4">
    <source>
        <dbReference type="ARBA" id="ARBA00023002"/>
    </source>
</evidence>
<keyword evidence="3" id="KW-0288">FMN</keyword>